<dbReference type="EMBL" id="JANAVB010039020">
    <property type="protein sequence ID" value="KAJ6800233.1"/>
    <property type="molecule type" value="Genomic_DNA"/>
</dbReference>
<comment type="caution">
    <text evidence="1">The sequence shown here is derived from an EMBL/GenBank/DDBJ whole genome shotgun (WGS) entry which is preliminary data.</text>
</comment>
<organism evidence="1 2">
    <name type="scientific">Iris pallida</name>
    <name type="common">Sweet iris</name>
    <dbReference type="NCBI Taxonomy" id="29817"/>
    <lineage>
        <taxon>Eukaryota</taxon>
        <taxon>Viridiplantae</taxon>
        <taxon>Streptophyta</taxon>
        <taxon>Embryophyta</taxon>
        <taxon>Tracheophyta</taxon>
        <taxon>Spermatophyta</taxon>
        <taxon>Magnoliopsida</taxon>
        <taxon>Liliopsida</taxon>
        <taxon>Asparagales</taxon>
        <taxon>Iridaceae</taxon>
        <taxon>Iridoideae</taxon>
        <taxon>Irideae</taxon>
        <taxon>Iris</taxon>
    </lineage>
</organism>
<accession>A0AAX6E8H3</accession>
<reference evidence="1" key="1">
    <citation type="journal article" date="2023" name="GigaByte">
        <title>Genome assembly of the bearded iris, Iris pallida Lam.</title>
        <authorList>
            <person name="Bruccoleri R.E."/>
            <person name="Oakeley E.J."/>
            <person name="Faust A.M.E."/>
            <person name="Altorfer M."/>
            <person name="Dessus-Babus S."/>
            <person name="Burckhardt D."/>
            <person name="Oertli M."/>
            <person name="Naumann U."/>
            <person name="Petersen F."/>
            <person name="Wong J."/>
        </authorList>
    </citation>
    <scope>NUCLEOTIDE SEQUENCE</scope>
    <source>
        <strain evidence="1">GSM-AAB239-AS_SAM_17_03QT</strain>
    </source>
</reference>
<reference evidence="1" key="2">
    <citation type="submission" date="2023-04" db="EMBL/GenBank/DDBJ databases">
        <authorList>
            <person name="Bruccoleri R.E."/>
            <person name="Oakeley E.J."/>
            <person name="Faust A.-M."/>
            <person name="Dessus-Babus S."/>
            <person name="Altorfer M."/>
            <person name="Burckhardt D."/>
            <person name="Oertli M."/>
            <person name="Naumann U."/>
            <person name="Petersen F."/>
            <person name="Wong J."/>
        </authorList>
    </citation>
    <scope>NUCLEOTIDE SEQUENCE</scope>
    <source>
        <strain evidence="1">GSM-AAB239-AS_SAM_17_03QT</strain>
        <tissue evidence="1">Leaf</tissue>
    </source>
</reference>
<protein>
    <submittedName>
        <fullName evidence="1">Basic proline-rich protein-like</fullName>
    </submittedName>
</protein>
<gene>
    <name evidence="1" type="ORF">M6B38_203065</name>
</gene>
<evidence type="ECO:0000313" key="2">
    <source>
        <dbReference type="Proteomes" id="UP001140949"/>
    </source>
</evidence>
<dbReference type="Proteomes" id="UP001140949">
    <property type="component" value="Unassembled WGS sequence"/>
</dbReference>
<evidence type="ECO:0000313" key="1">
    <source>
        <dbReference type="EMBL" id="KAJ6800233.1"/>
    </source>
</evidence>
<name>A0AAX6E8H3_IRIPA</name>
<proteinExistence type="predicted"/>
<dbReference type="AlphaFoldDB" id="A0AAX6E8H3"/>
<sequence>MAVVTAMMAVDRVLAVGSDNDRPRQRRECGGCCEANLGVMTVGSCATTWGADLDSMMEVVAPLVAKVGEGRKWH</sequence>
<keyword evidence="2" id="KW-1185">Reference proteome</keyword>